<dbReference type="GO" id="GO:0045259">
    <property type="term" value="C:proton-transporting ATP synthase complex"/>
    <property type="evidence" value="ECO:0007669"/>
    <property type="project" value="UniProtKB-KW"/>
</dbReference>
<keyword evidence="8" id="KW-0139">CF(1)</keyword>
<evidence type="ECO:0000313" key="10">
    <source>
        <dbReference type="EMBL" id="KKQ74860.1"/>
    </source>
</evidence>
<evidence type="ECO:0000256" key="4">
    <source>
        <dbReference type="ARBA" id="ARBA00022448"/>
    </source>
</evidence>
<evidence type="ECO:0000256" key="9">
    <source>
        <dbReference type="ARBA" id="ARBA00023310"/>
    </source>
</evidence>
<evidence type="ECO:0000256" key="2">
    <source>
        <dbReference type="ARBA" id="ARBA00004170"/>
    </source>
</evidence>
<sequence length="293" mass="33993">MITKKQIEEEIVRLITMDSVTRSYSQIASIKMKKIRETVLTARDFLEEINEIFIEVLYSYRLEVIKLSKKRKVSKNNNITFLAHNGRSVAVLISANSGLYGDLIARTFDSFIDRVRKTNNEVTIIGQIGLALFQQLEPQRPYTFFELPDSKVDYIKLANIIKHLVEYEEIILYYPKFQNVINQSPSVFTISAGMKLDKLNVKAKREYIFEPNLENILIFFETEIFNSLLEQTVNESQLAKFASRMLSLDKASEKISERLLEIKIDKLRLIHRLNNKKQLHFLSSLSLWSGGTS</sequence>
<comment type="subcellular location">
    <subcellularLocation>
        <location evidence="2">Membrane</location>
        <topology evidence="2">Peripheral membrane protein</topology>
    </subcellularLocation>
</comment>
<keyword evidence="6" id="KW-0406">Ion transport</keyword>
<dbReference type="Gene3D" id="3.40.1380.10">
    <property type="match status" value="1"/>
</dbReference>
<gene>
    <name evidence="10" type="ORF">US96_C0023G0004</name>
</gene>
<proteinExistence type="inferred from homology"/>
<comment type="caution">
    <text evidence="10">The sequence shown here is derived from an EMBL/GenBank/DDBJ whole genome shotgun (WGS) entry which is preliminary data.</text>
</comment>
<dbReference type="Pfam" id="PF00231">
    <property type="entry name" value="ATP-synt"/>
    <property type="match status" value="1"/>
</dbReference>
<dbReference type="GO" id="GO:0046933">
    <property type="term" value="F:proton-transporting ATP synthase activity, rotational mechanism"/>
    <property type="evidence" value="ECO:0007669"/>
    <property type="project" value="InterPro"/>
</dbReference>
<keyword evidence="9" id="KW-0066">ATP synthesis</keyword>
<evidence type="ECO:0000256" key="5">
    <source>
        <dbReference type="ARBA" id="ARBA00022781"/>
    </source>
</evidence>
<dbReference type="PRINTS" id="PR00126">
    <property type="entry name" value="ATPASEGAMMA"/>
</dbReference>
<keyword evidence="5" id="KW-0375">Hydrogen ion transport</keyword>
<protein>
    <submittedName>
        <fullName evidence="10">ATP synthase gamma chain</fullName>
    </submittedName>
</protein>
<accession>A0A0G0KH53</accession>
<evidence type="ECO:0000256" key="8">
    <source>
        <dbReference type="ARBA" id="ARBA00023196"/>
    </source>
</evidence>
<keyword evidence="4" id="KW-0813">Transport</keyword>
<evidence type="ECO:0000256" key="3">
    <source>
        <dbReference type="ARBA" id="ARBA00007681"/>
    </source>
</evidence>
<dbReference type="AlphaFoldDB" id="A0A0G0KH53"/>
<keyword evidence="7" id="KW-0472">Membrane</keyword>
<comment type="function">
    <text evidence="1">Produces ATP from ADP in the presence of a proton gradient across the membrane. The gamma chain is believed to be important in regulating ATPase activity and the flow of protons through the CF(0) complex.</text>
</comment>
<evidence type="ECO:0000313" key="11">
    <source>
        <dbReference type="Proteomes" id="UP000034181"/>
    </source>
</evidence>
<evidence type="ECO:0000256" key="6">
    <source>
        <dbReference type="ARBA" id="ARBA00023065"/>
    </source>
</evidence>
<comment type="similarity">
    <text evidence="3">Belongs to the ATPase gamma chain family.</text>
</comment>
<dbReference type="Proteomes" id="UP000034181">
    <property type="component" value="Unassembled WGS sequence"/>
</dbReference>
<dbReference type="SUPFAM" id="SSF52943">
    <property type="entry name" value="ATP synthase (F1-ATPase), gamma subunit"/>
    <property type="match status" value="1"/>
</dbReference>
<evidence type="ECO:0000256" key="1">
    <source>
        <dbReference type="ARBA" id="ARBA00003456"/>
    </source>
</evidence>
<dbReference type="EMBL" id="LBUZ01000023">
    <property type="protein sequence ID" value="KKQ74860.1"/>
    <property type="molecule type" value="Genomic_DNA"/>
</dbReference>
<dbReference type="InterPro" id="IPR000131">
    <property type="entry name" value="ATP_synth_F1_gsu"/>
</dbReference>
<organism evidence="10 11">
    <name type="scientific">Candidatus Woesebacteria bacterium GW2011_GWB1_38_5b</name>
    <dbReference type="NCBI Taxonomy" id="1618569"/>
    <lineage>
        <taxon>Bacteria</taxon>
        <taxon>Candidatus Woeseibacteriota</taxon>
    </lineage>
</organism>
<reference evidence="10 11" key="1">
    <citation type="journal article" date="2015" name="Nature">
        <title>rRNA introns, odd ribosomes, and small enigmatic genomes across a large radiation of phyla.</title>
        <authorList>
            <person name="Brown C.T."/>
            <person name="Hug L.A."/>
            <person name="Thomas B.C."/>
            <person name="Sharon I."/>
            <person name="Castelle C.J."/>
            <person name="Singh A."/>
            <person name="Wilkins M.J."/>
            <person name="Williams K.H."/>
            <person name="Banfield J.F."/>
        </authorList>
    </citation>
    <scope>NUCLEOTIDE SEQUENCE [LARGE SCALE GENOMIC DNA]</scope>
</reference>
<name>A0A0G0KH53_9BACT</name>
<evidence type="ECO:0000256" key="7">
    <source>
        <dbReference type="ARBA" id="ARBA00023136"/>
    </source>
</evidence>
<dbReference type="InterPro" id="IPR035968">
    <property type="entry name" value="ATP_synth_F1_ATPase_gsu"/>
</dbReference>